<dbReference type="EMBL" id="BQNB010015671">
    <property type="protein sequence ID" value="GJT42743.1"/>
    <property type="molecule type" value="Genomic_DNA"/>
</dbReference>
<protein>
    <submittedName>
        <fullName evidence="1">Zinc finger, CCHC-type containing protein</fullName>
    </submittedName>
</protein>
<dbReference type="InterPro" id="IPR012337">
    <property type="entry name" value="RNaseH-like_sf"/>
</dbReference>
<dbReference type="Gene3D" id="3.30.420.10">
    <property type="entry name" value="Ribonuclease H-like superfamily/Ribonuclease H"/>
    <property type="match status" value="1"/>
</dbReference>
<evidence type="ECO:0000313" key="2">
    <source>
        <dbReference type="Proteomes" id="UP001151760"/>
    </source>
</evidence>
<reference evidence="1" key="2">
    <citation type="submission" date="2022-01" db="EMBL/GenBank/DDBJ databases">
        <authorList>
            <person name="Yamashiro T."/>
            <person name="Shiraishi A."/>
            <person name="Satake H."/>
            <person name="Nakayama K."/>
        </authorList>
    </citation>
    <scope>NUCLEOTIDE SEQUENCE</scope>
</reference>
<proteinExistence type="predicted"/>
<dbReference type="Proteomes" id="UP001151760">
    <property type="component" value="Unassembled WGS sequence"/>
</dbReference>
<reference evidence="1" key="1">
    <citation type="journal article" date="2022" name="Int. J. Mol. Sci.">
        <title>Draft Genome of Tanacetum Coccineum: Genomic Comparison of Closely Related Tanacetum-Family Plants.</title>
        <authorList>
            <person name="Yamashiro T."/>
            <person name="Shiraishi A."/>
            <person name="Nakayama K."/>
            <person name="Satake H."/>
        </authorList>
    </citation>
    <scope>NUCLEOTIDE SEQUENCE</scope>
</reference>
<dbReference type="SUPFAM" id="SSF53098">
    <property type="entry name" value="Ribonuclease H-like"/>
    <property type="match status" value="1"/>
</dbReference>
<organism evidence="1 2">
    <name type="scientific">Tanacetum coccineum</name>
    <dbReference type="NCBI Taxonomy" id="301880"/>
    <lineage>
        <taxon>Eukaryota</taxon>
        <taxon>Viridiplantae</taxon>
        <taxon>Streptophyta</taxon>
        <taxon>Embryophyta</taxon>
        <taxon>Tracheophyta</taxon>
        <taxon>Spermatophyta</taxon>
        <taxon>Magnoliopsida</taxon>
        <taxon>eudicotyledons</taxon>
        <taxon>Gunneridae</taxon>
        <taxon>Pentapetalae</taxon>
        <taxon>asterids</taxon>
        <taxon>campanulids</taxon>
        <taxon>Asterales</taxon>
        <taxon>Asteraceae</taxon>
        <taxon>Asteroideae</taxon>
        <taxon>Anthemideae</taxon>
        <taxon>Anthemidinae</taxon>
        <taxon>Tanacetum</taxon>
    </lineage>
</organism>
<accession>A0ABQ5DV00</accession>
<gene>
    <name evidence="1" type="ORF">Tco_0951458</name>
</gene>
<evidence type="ECO:0000313" key="1">
    <source>
        <dbReference type="EMBL" id="GJT42743.1"/>
    </source>
</evidence>
<dbReference type="InterPro" id="IPR036397">
    <property type="entry name" value="RNaseH_sf"/>
</dbReference>
<sequence length="189" mass="22273">MKKKSEAAECIMSFIRRMENLNDVKVKELSSDNGIDFRNHTPEEFCYENRISQNFSSPSLGWLLEEIHLTWAHLEKKRTRLRPYTKSLEEYAYRYQNHVRTLGDYSRPSHEGYQNSIELPDGNNVVPLRSDTMRLVQNGCSFHGLRSEDANQHLKDFLKLVDSLDLDVANRERTRMRLFKFSLRDQASN</sequence>
<keyword evidence="2" id="KW-1185">Reference proteome</keyword>
<comment type="caution">
    <text evidence="1">The sequence shown here is derived from an EMBL/GenBank/DDBJ whole genome shotgun (WGS) entry which is preliminary data.</text>
</comment>
<name>A0ABQ5DV00_9ASTR</name>